<dbReference type="PRINTS" id="PR00032">
    <property type="entry name" value="HTHARAC"/>
</dbReference>
<reference evidence="5 6" key="1">
    <citation type="submission" date="2022-09" db="EMBL/GenBank/DDBJ databases">
        <authorList>
            <person name="Han X.L."/>
            <person name="Wang Q."/>
            <person name="Lu T."/>
        </authorList>
    </citation>
    <scope>NUCLEOTIDE SEQUENCE [LARGE SCALE GENOMIC DNA]</scope>
    <source>
        <strain evidence="5 6">WQ 127069</strain>
    </source>
</reference>
<proteinExistence type="predicted"/>
<evidence type="ECO:0000313" key="5">
    <source>
        <dbReference type="EMBL" id="MCU6795679.1"/>
    </source>
</evidence>
<dbReference type="InterPro" id="IPR009057">
    <property type="entry name" value="Homeodomain-like_sf"/>
</dbReference>
<dbReference type="InterPro" id="IPR037923">
    <property type="entry name" value="HTH-like"/>
</dbReference>
<dbReference type="InterPro" id="IPR018060">
    <property type="entry name" value="HTH_AraC"/>
</dbReference>
<dbReference type="SUPFAM" id="SSF51215">
    <property type="entry name" value="Regulatory protein AraC"/>
    <property type="match status" value="1"/>
</dbReference>
<evidence type="ECO:0000256" key="1">
    <source>
        <dbReference type="ARBA" id="ARBA00023015"/>
    </source>
</evidence>
<dbReference type="SMART" id="SM00342">
    <property type="entry name" value="HTH_ARAC"/>
    <property type="match status" value="1"/>
</dbReference>
<evidence type="ECO:0000256" key="3">
    <source>
        <dbReference type="ARBA" id="ARBA00023163"/>
    </source>
</evidence>
<evidence type="ECO:0000313" key="6">
    <source>
        <dbReference type="Proteomes" id="UP001652445"/>
    </source>
</evidence>
<accession>A0ABT2UM08</accession>
<dbReference type="PANTHER" id="PTHR43280:SF2">
    <property type="entry name" value="HTH-TYPE TRANSCRIPTIONAL REGULATOR EXSA"/>
    <property type="match status" value="1"/>
</dbReference>
<dbReference type="EMBL" id="JAOQIO010000095">
    <property type="protein sequence ID" value="MCU6795679.1"/>
    <property type="molecule type" value="Genomic_DNA"/>
</dbReference>
<organism evidence="5 6">
    <name type="scientific">Paenibacillus baimaensis</name>
    <dbReference type="NCBI Taxonomy" id="2982185"/>
    <lineage>
        <taxon>Bacteria</taxon>
        <taxon>Bacillati</taxon>
        <taxon>Bacillota</taxon>
        <taxon>Bacilli</taxon>
        <taxon>Bacillales</taxon>
        <taxon>Paenibacillaceae</taxon>
        <taxon>Paenibacillus</taxon>
    </lineage>
</organism>
<keyword evidence="6" id="KW-1185">Reference proteome</keyword>
<dbReference type="Pfam" id="PF02311">
    <property type="entry name" value="AraC_binding"/>
    <property type="match status" value="1"/>
</dbReference>
<gene>
    <name evidence="5" type="ORF">OB236_26545</name>
</gene>
<comment type="caution">
    <text evidence="5">The sequence shown here is derived from an EMBL/GenBank/DDBJ whole genome shotgun (WGS) entry which is preliminary data.</text>
</comment>
<dbReference type="InterPro" id="IPR018062">
    <property type="entry name" value="HTH_AraC-typ_CS"/>
</dbReference>
<feature type="domain" description="HTH araC/xylS-type" evidence="4">
    <location>
        <begin position="182"/>
        <end position="280"/>
    </location>
</feature>
<keyword evidence="1" id="KW-0805">Transcription regulation</keyword>
<keyword evidence="3" id="KW-0804">Transcription</keyword>
<keyword evidence="2" id="KW-0238">DNA-binding</keyword>
<dbReference type="Pfam" id="PF12833">
    <property type="entry name" value="HTH_18"/>
    <property type="match status" value="1"/>
</dbReference>
<dbReference type="PANTHER" id="PTHR43280">
    <property type="entry name" value="ARAC-FAMILY TRANSCRIPTIONAL REGULATOR"/>
    <property type="match status" value="1"/>
</dbReference>
<name>A0ABT2UM08_9BACL</name>
<dbReference type="InterPro" id="IPR020449">
    <property type="entry name" value="Tscrpt_reg_AraC-type_HTH"/>
</dbReference>
<dbReference type="PROSITE" id="PS00041">
    <property type="entry name" value="HTH_ARAC_FAMILY_1"/>
    <property type="match status" value="1"/>
</dbReference>
<evidence type="ECO:0000256" key="2">
    <source>
        <dbReference type="ARBA" id="ARBA00023125"/>
    </source>
</evidence>
<dbReference type="SUPFAM" id="SSF46689">
    <property type="entry name" value="Homeodomain-like"/>
    <property type="match status" value="1"/>
</dbReference>
<dbReference type="PROSITE" id="PS01124">
    <property type="entry name" value="HTH_ARAC_FAMILY_2"/>
    <property type="match status" value="1"/>
</dbReference>
<protein>
    <submittedName>
        <fullName evidence="5">AraC family transcriptional regulator</fullName>
    </submittedName>
</protein>
<dbReference type="Proteomes" id="UP001652445">
    <property type="component" value="Unassembled WGS sequence"/>
</dbReference>
<dbReference type="InterPro" id="IPR003313">
    <property type="entry name" value="AraC-bd"/>
</dbReference>
<dbReference type="Gene3D" id="1.10.10.60">
    <property type="entry name" value="Homeodomain-like"/>
    <property type="match status" value="2"/>
</dbReference>
<sequence length="296" mass="34603">MWLSHERSGYKIKRGVIVHSHILTCGYSYHSQKFTNSYKEGVTTYLFRLQTEGCCYAQVNGNMTLIETGDLLLFKPGDAYDLRVDEHTNKLQQSIVSSGDYYIMCKGDWIDEWWAKSRKPQKVRIAVNERILTIWRQIILEKRRFEEDNKELSDYLLRALCLYIDRAITENNSRHGSSFLATRMKSFIEEHAILPLKVEDVAQHVGISVSRAVHLFKECFNKTIIQYTQEIRLSTSVERMAYSYLTLEQIAETSGFGSYSYFHRVFRDKYGVSPKTFRINIQSGQLEKKELESMHS</sequence>
<evidence type="ECO:0000259" key="4">
    <source>
        <dbReference type="PROSITE" id="PS01124"/>
    </source>
</evidence>